<dbReference type="InterPro" id="IPR013325">
    <property type="entry name" value="RNA_pol_sigma_r2"/>
</dbReference>
<comment type="similarity">
    <text evidence="1">Belongs to the sigma-70 factor family. ECF subfamily.</text>
</comment>
<evidence type="ECO:0000256" key="1">
    <source>
        <dbReference type="ARBA" id="ARBA00010641"/>
    </source>
</evidence>
<keyword evidence="3" id="KW-0731">Sigma factor</keyword>
<name>A0ABV9JYQ4_9BACI</name>
<dbReference type="InterPro" id="IPR013249">
    <property type="entry name" value="RNA_pol_sigma70_r4_t2"/>
</dbReference>
<evidence type="ECO:0000256" key="5">
    <source>
        <dbReference type="ARBA" id="ARBA00023163"/>
    </source>
</evidence>
<feature type="domain" description="RNA polymerase sigma-70 region 2" evidence="6">
    <location>
        <begin position="25"/>
        <end position="92"/>
    </location>
</feature>
<accession>A0ABV9JYQ4</accession>
<dbReference type="PANTHER" id="PTHR43133:SF8">
    <property type="entry name" value="RNA POLYMERASE SIGMA FACTOR HI_1459-RELATED"/>
    <property type="match status" value="1"/>
</dbReference>
<protein>
    <submittedName>
        <fullName evidence="8">RNA polymerase sigma factor</fullName>
    </submittedName>
</protein>
<comment type="caution">
    <text evidence="8">The sequence shown here is derived from an EMBL/GenBank/DDBJ whole genome shotgun (WGS) entry which is preliminary data.</text>
</comment>
<dbReference type="SUPFAM" id="SSF88946">
    <property type="entry name" value="Sigma2 domain of RNA polymerase sigma factors"/>
    <property type="match status" value="1"/>
</dbReference>
<dbReference type="SUPFAM" id="SSF88659">
    <property type="entry name" value="Sigma3 and sigma4 domains of RNA polymerase sigma factors"/>
    <property type="match status" value="1"/>
</dbReference>
<evidence type="ECO:0000256" key="4">
    <source>
        <dbReference type="ARBA" id="ARBA00023125"/>
    </source>
</evidence>
<keyword evidence="9" id="KW-1185">Reference proteome</keyword>
<dbReference type="Pfam" id="PF08281">
    <property type="entry name" value="Sigma70_r4_2"/>
    <property type="match status" value="1"/>
</dbReference>
<dbReference type="Pfam" id="PF04542">
    <property type="entry name" value="Sigma70_r2"/>
    <property type="match status" value="1"/>
</dbReference>
<dbReference type="PANTHER" id="PTHR43133">
    <property type="entry name" value="RNA POLYMERASE ECF-TYPE SIGMA FACTO"/>
    <property type="match status" value="1"/>
</dbReference>
<reference evidence="9" key="1">
    <citation type="journal article" date="2019" name="Int. J. Syst. Evol. Microbiol.">
        <title>The Global Catalogue of Microorganisms (GCM) 10K type strain sequencing project: providing services to taxonomists for standard genome sequencing and annotation.</title>
        <authorList>
            <consortium name="The Broad Institute Genomics Platform"/>
            <consortium name="The Broad Institute Genome Sequencing Center for Infectious Disease"/>
            <person name="Wu L."/>
            <person name="Ma J."/>
        </authorList>
    </citation>
    <scope>NUCLEOTIDE SEQUENCE [LARGE SCALE GENOMIC DNA]</scope>
    <source>
        <strain evidence="9">CCUG 37257</strain>
    </source>
</reference>
<dbReference type="InterPro" id="IPR036388">
    <property type="entry name" value="WH-like_DNA-bd_sf"/>
</dbReference>
<dbReference type="InterPro" id="IPR014284">
    <property type="entry name" value="RNA_pol_sigma-70_dom"/>
</dbReference>
<keyword evidence="2" id="KW-0805">Transcription regulation</keyword>
<dbReference type="RefSeq" id="WP_379542435.1">
    <property type="nucleotide sequence ID" value="NZ_JBHSFT010000018.1"/>
</dbReference>
<dbReference type="InterPro" id="IPR007627">
    <property type="entry name" value="RNA_pol_sigma70_r2"/>
</dbReference>
<dbReference type="NCBIfam" id="TIGR02937">
    <property type="entry name" value="sigma70-ECF"/>
    <property type="match status" value="1"/>
</dbReference>
<dbReference type="Proteomes" id="UP001595988">
    <property type="component" value="Unassembled WGS sequence"/>
</dbReference>
<evidence type="ECO:0000256" key="2">
    <source>
        <dbReference type="ARBA" id="ARBA00023015"/>
    </source>
</evidence>
<dbReference type="InterPro" id="IPR039425">
    <property type="entry name" value="RNA_pol_sigma-70-like"/>
</dbReference>
<dbReference type="Gene3D" id="1.10.10.10">
    <property type="entry name" value="Winged helix-like DNA-binding domain superfamily/Winged helix DNA-binding domain"/>
    <property type="match status" value="1"/>
</dbReference>
<dbReference type="Gene3D" id="1.10.1740.10">
    <property type="match status" value="1"/>
</dbReference>
<evidence type="ECO:0000313" key="9">
    <source>
        <dbReference type="Proteomes" id="UP001595988"/>
    </source>
</evidence>
<evidence type="ECO:0000256" key="3">
    <source>
        <dbReference type="ARBA" id="ARBA00023082"/>
    </source>
</evidence>
<organism evidence="8 9">
    <name type="scientific">Oceanobacillus aidingensis</name>
    <dbReference type="NCBI Taxonomy" id="645964"/>
    <lineage>
        <taxon>Bacteria</taxon>
        <taxon>Bacillati</taxon>
        <taxon>Bacillota</taxon>
        <taxon>Bacilli</taxon>
        <taxon>Bacillales</taxon>
        <taxon>Bacillaceae</taxon>
        <taxon>Oceanobacillus</taxon>
    </lineage>
</organism>
<dbReference type="CDD" id="cd06171">
    <property type="entry name" value="Sigma70_r4"/>
    <property type="match status" value="1"/>
</dbReference>
<dbReference type="InterPro" id="IPR013324">
    <property type="entry name" value="RNA_pol_sigma_r3/r4-like"/>
</dbReference>
<evidence type="ECO:0000313" key="8">
    <source>
        <dbReference type="EMBL" id="MFC4662877.1"/>
    </source>
</evidence>
<evidence type="ECO:0000259" key="7">
    <source>
        <dbReference type="Pfam" id="PF08281"/>
    </source>
</evidence>
<gene>
    <name evidence="8" type="ORF">ACFO3P_11885</name>
</gene>
<evidence type="ECO:0000259" key="6">
    <source>
        <dbReference type="Pfam" id="PF04542"/>
    </source>
</evidence>
<keyword evidence="4" id="KW-0238">DNA-binding</keyword>
<dbReference type="EMBL" id="JBHSFT010000018">
    <property type="protein sequence ID" value="MFC4662877.1"/>
    <property type="molecule type" value="Genomic_DNA"/>
</dbReference>
<feature type="domain" description="RNA polymerase sigma factor 70 region 4 type 2" evidence="7">
    <location>
        <begin position="115"/>
        <end position="166"/>
    </location>
</feature>
<proteinExistence type="inferred from homology"/>
<keyword evidence="5" id="KW-0804">Transcription</keyword>
<sequence>MKKMKRNEEWMEIYKNGDKAGFTQLYERLYEPLYCFLYRYTQEEQLSIDIVHDTFEILQKKKQAFNPAKGTVKAYLFQIAYRLLINKLNRRKKWRSLLPFLAPQSNHSISMDEKLWVQQAIADLPDKQRAIILLVYYEDLPQNEIASILDIPIGTVKSRLHTAMNTLKNNLEEDFHAER</sequence>